<feature type="region of interest" description="Disordered" evidence="1">
    <location>
        <begin position="1"/>
        <end position="36"/>
    </location>
</feature>
<gene>
    <name evidence="2" type="ORF">PF008_g5226</name>
</gene>
<comment type="caution">
    <text evidence="2">The sequence shown here is derived from an EMBL/GenBank/DDBJ whole genome shotgun (WGS) entry which is preliminary data.</text>
</comment>
<evidence type="ECO:0000313" key="2">
    <source>
        <dbReference type="EMBL" id="KAE9352952.1"/>
    </source>
</evidence>
<accession>A0A6G0SAV8</accession>
<reference evidence="2 3" key="1">
    <citation type="submission" date="2018-09" db="EMBL/GenBank/DDBJ databases">
        <title>Genomic investigation of the strawberry pathogen Phytophthora fragariae indicates pathogenicity is determined by transcriptional variation in three key races.</title>
        <authorList>
            <person name="Adams T.M."/>
            <person name="Armitage A.D."/>
            <person name="Sobczyk M.K."/>
            <person name="Bates H.J."/>
            <person name="Dunwell J.M."/>
            <person name="Nellist C.F."/>
            <person name="Harrison R.J."/>
        </authorList>
    </citation>
    <scope>NUCLEOTIDE SEQUENCE [LARGE SCALE GENOMIC DNA]</scope>
    <source>
        <strain evidence="2 3">NOV-77</strain>
    </source>
</reference>
<sequence length="61" mass="5879">MAAVRYVHTSTGGNQDGATTGSEVPRTGEGDVAMSGDAVTTGEGVMEATSSGTTATADSAV</sequence>
<organism evidence="2 3">
    <name type="scientific">Phytophthora fragariae</name>
    <dbReference type="NCBI Taxonomy" id="53985"/>
    <lineage>
        <taxon>Eukaryota</taxon>
        <taxon>Sar</taxon>
        <taxon>Stramenopiles</taxon>
        <taxon>Oomycota</taxon>
        <taxon>Peronosporomycetes</taxon>
        <taxon>Peronosporales</taxon>
        <taxon>Peronosporaceae</taxon>
        <taxon>Phytophthora</taxon>
    </lineage>
</organism>
<dbReference type="Proteomes" id="UP000486351">
    <property type="component" value="Unassembled WGS sequence"/>
</dbReference>
<evidence type="ECO:0000313" key="3">
    <source>
        <dbReference type="Proteomes" id="UP000486351"/>
    </source>
</evidence>
<feature type="compositionally biased region" description="Polar residues" evidence="1">
    <location>
        <begin position="8"/>
        <end position="22"/>
    </location>
</feature>
<proteinExistence type="predicted"/>
<protein>
    <submittedName>
        <fullName evidence="2">Uncharacterized protein</fullName>
    </submittedName>
</protein>
<name>A0A6G0SAV8_9STRA</name>
<dbReference type="EMBL" id="QXFY01000190">
    <property type="protein sequence ID" value="KAE9352952.1"/>
    <property type="molecule type" value="Genomic_DNA"/>
</dbReference>
<dbReference type="AlphaFoldDB" id="A0A6G0SAV8"/>
<evidence type="ECO:0000256" key="1">
    <source>
        <dbReference type="SAM" id="MobiDB-lite"/>
    </source>
</evidence>